<evidence type="ECO:0008006" key="4">
    <source>
        <dbReference type="Google" id="ProtNLM"/>
    </source>
</evidence>
<feature type="compositionally biased region" description="Low complexity" evidence="1">
    <location>
        <begin position="17"/>
        <end position="27"/>
    </location>
</feature>
<comment type="caution">
    <text evidence="2">The sequence shown here is derived from an EMBL/GenBank/DDBJ whole genome shotgun (WGS) entry which is preliminary data.</text>
</comment>
<gene>
    <name evidence="2" type="ORF">DUNSADRAFT_2147</name>
</gene>
<evidence type="ECO:0000313" key="2">
    <source>
        <dbReference type="EMBL" id="KAF5843110.1"/>
    </source>
</evidence>
<sequence length="196" mass="21384">MACPQAHLSHCHPAHHPSTLPPTSLTPLLPPSPSLPQPEPEPEGQEQQQQEQQQEQQQQPAVLASREACIWEVEQNLKSLRAAAYEGDAHAVLAETQRSLQAVKPTLPSSHFAQKHFTATVLPASKRMCKQSMGACKPLQKRYAAANRKPVKKLWDGAAKAPGRKKGASKRAIPRLPKQKAGRMIGSAVMRGIVNV</sequence>
<dbReference type="EMBL" id="MU069448">
    <property type="protein sequence ID" value="KAF5843110.1"/>
    <property type="molecule type" value="Genomic_DNA"/>
</dbReference>
<feature type="compositionally biased region" description="Low complexity" evidence="1">
    <location>
        <begin position="45"/>
        <end position="60"/>
    </location>
</feature>
<reference evidence="2" key="1">
    <citation type="submission" date="2017-08" db="EMBL/GenBank/DDBJ databases">
        <authorList>
            <person name="Polle J.E."/>
            <person name="Barry K."/>
            <person name="Cushman J."/>
            <person name="Schmutz J."/>
            <person name="Tran D."/>
            <person name="Hathwaick L.T."/>
            <person name="Yim W.C."/>
            <person name="Jenkins J."/>
            <person name="Mckie-Krisberg Z.M."/>
            <person name="Prochnik S."/>
            <person name="Lindquist E."/>
            <person name="Dockter R.B."/>
            <person name="Adam C."/>
            <person name="Molina H."/>
            <person name="Bunkerborg J."/>
            <person name="Jin E."/>
            <person name="Buchheim M."/>
            <person name="Magnuson J."/>
        </authorList>
    </citation>
    <scope>NUCLEOTIDE SEQUENCE</scope>
    <source>
        <strain evidence="2">CCAP 19/18</strain>
    </source>
</reference>
<keyword evidence="3" id="KW-1185">Reference proteome</keyword>
<evidence type="ECO:0000313" key="3">
    <source>
        <dbReference type="Proteomes" id="UP000815325"/>
    </source>
</evidence>
<name>A0ABQ7H8I0_DUNSA</name>
<feature type="region of interest" description="Disordered" evidence="1">
    <location>
        <begin position="1"/>
        <end position="61"/>
    </location>
</feature>
<proteinExistence type="predicted"/>
<protein>
    <recommendedName>
        <fullName evidence="4">Encoded protein</fullName>
    </recommendedName>
</protein>
<accession>A0ABQ7H8I0</accession>
<organism evidence="2 3">
    <name type="scientific">Dunaliella salina</name>
    <name type="common">Green alga</name>
    <name type="synonym">Protococcus salinus</name>
    <dbReference type="NCBI Taxonomy" id="3046"/>
    <lineage>
        <taxon>Eukaryota</taxon>
        <taxon>Viridiplantae</taxon>
        <taxon>Chlorophyta</taxon>
        <taxon>core chlorophytes</taxon>
        <taxon>Chlorophyceae</taxon>
        <taxon>CS clade</taxon>
        <taxon>Chlamydomonadales</taxon>
        <taxon>Dunaliellaceae</taxon>
        <taxon>Dunaliella</taxon>
    </lineage>
</organism>
<feature type="compositionally biased region" description="Pro residues" evidence="1">
    <location>
        <begin position="28"/>
        <end position="39"/>
    </location>
</feature>
<evidence type="ECO:0000256" key="1">
    <source>
        <dbReference type="SAM" id="MobiDB-lite"/>
    </source>
</evidence>
<dbReference type="Proteomes" id="UP000815325">
    <property type="component" value="Unassembled WGS sequence"/>
</dbReference>